<dbReference type="Gene3D" id="3.40.50.620">
    <property type="entry name" value="HUPs"/>
    <property type="match status" value="2"/>
</dbReference>
<keyword evidence="5" id="KW-0548">Nucleotidyltransferase</keyword>
<evidence type="ECO:0000256" key="4">
    <source>
        <dbReference type="ARBA" id="ARBA00022679"/>
    </source>
</evidence>
<evidence type="ECO:0000256" key="5">
    <source>
        <dbReference type="ARBA" id="ARBA00022695"/>
    </source>
</evidence>
<comment type="pathway">
    <text evidence="1">Lipid metabolism.</text>
</comment>
<dbReference type="InterPro" id="IPR014729">
    <property type="entry name" value="Rossmann-like_a/b/a_fold"/>
</dbReference>
<feature type="domain" description="Cytidyltransferase-like" evidence="13">
    <location>
        <begin position="249"/>
        <end position="341"/>
    </location>
</feature>
<dbReference type="UniPathway" id="UPA00558">
    <property type="reaction ID" value="UER00742"/>
</dbReference>
<feature type="domain" description="Cytidyltransferase-like" evidence="13">
    <location>
        <begin position="53"/>
        <end position="176"/>
    </location>
</feature>
<dbReference type="GO" id="GO:0004306">
    <property type="term" value="F:ethanolamine-phosphate cytidylyltransferase activity"/>
    <property type="evidence" value="ECO:0007669"/>
    <property type="project" value="UniProtKB-EC"/>
</dbReference>
<feature type="compositionally biased region" description="Low complexity" evidence="12">
    <location>
        <begin position="1"/>
        <end position="11"/>
    </location>
</feature>
<evidence type="ECO:0000256" key="12">
    <source>
        <dbReference type="SAM" id="MobiDB-lite"/>
    </source>
</evidence>
<evidence type="ECO:0000256" key="9">
    <source>
        <dbReference type="ARBA" id="ARBA00024191"/>
    </source>
</evidence>
<dbReference type="GO" id="GO:0005737">
    <property type="term" value="C:cytoplasm"/>
    <property type="evidence" value="ECO:0007669"/>
    <property type="project" value="TreeGrafter"/>
</dbReference>
<sequence length="418" mass="46883">MSAAQQQQQPQTSRPVSPFVDPADGAIYASGRKPTDMIIGANGQPRKPIVIWVDGCFDMMHYGHANALRQAKTMGDILVVGVHSDADILHHKGPTVMKEEERYAAVAACKWVDVVVPNAPYFTQLEWLDRYHCDFCVHGDDITTLADGTDCYQEVKNANRYRECKRTQGVSTTEMVGRMLLMTKDHHKRRSSVAQSSITHFRSDELEGFSSGASKSSPYTTISHFLPTSRRIVQFSEGREPKPGDRVVYVDGDFDLFHVGHIELLRKARALGDYLLVGVHEDQTVNAVKGSNFPLMNLHERVLSVLACRHVDEVVIGAPYKVSKEVLEKVYPVSVVVVSKHDKDADGADPYELPRKLGLSAELPKMSDHLTTDDIIQRIIFQRKQYEERQARKMAKETAIEDNMDKYELGDKVGNGTK</sequence>
<keyword evidence="4" id="KW-0808">Transferase</keyword>
<dbReference type="Pfam" id="PF01467">
    <property type="entry name" value="CTP_transf_like"/>
    <property type="match status" value="2"/>
</dbReference>
<evidence type="ECO:0000256" key="1">
    <source>
        <dbReference type="ARBA" id="ARBA00005189"/>
    </source>
</evidence>
<comment type="caution">
    <text evidence="14">The sequence shown here is derived from an EMBL/GenBank/DDBJ whole genome shotgun (WGS) entry which is preliminary data.</text>
</comment>
<evidence type="ECO:0000256" key="6">
    <source>
        <dbReference type="ARBA" id="ARBA00023098"/>
    </source>
</evidence>
<dbReference type="GO" id="GO:0006646">
    <property type="term" value="P:phosphatidylethanolamine biosynthetic process"/>
    <property type="evidence" value="ECO:0007669"/>
    <property type="project" value="UniProtKB-UniPathway"/>
</dbReference>
<dbReference type="CDD" id="cd02174">
    <property type="entry name" value="CCT"/>
    <property type="match status" value="1"/>
</dbReference>
<accession>A0A1Y2HIB6</accession>
<dbReference type="OrthoDB" id="40021at2759"/>
<evidence type="ECO:0000256" key="8">
    <source>
        <dbReference type="ARBA" id="ARBA00023264"/>
    </source>
</evidence>
<keyword evidence="3" id="KW-0444">Lipid biosynthesis</keyword>
<dbReference type="EC" id="2.7.7.14" evidence="10"/>
<dbReference type="InterPro" id="IPR044608">
    <property type="entry name" value="Ect1/PCYT2"/>
</dbReference>
<dbReference type="NCBIfam" id="TIGR00125">
    <property type="entry name" value="cyt_tran_rel"/>
    <property type="match status" value="2"/>
</dbReference>
<dbReference type="SUPFAM" id="SSF52374">
    <property type="entry name" value="Nucleotidylyl transferase"/>
    <property type="match status" value="2"/>
</dbReference>
<keyword evidence="15" id="KW-1185">Reference proteome</keyword>
<gene>
    <name evidence="14" type="ORF">BCR44DRAFT_1436443</name>
</gene>
<evidence type="ECO:0000256" key="7">
    <source>
        <dbReference type="ARBA" id="ARBA00023209"/>
    </source>
</evidence>
<keyword evidence="8" id="KW-1208">Phospholipid metabolism</keyword>
<evidence type="ECO:0000256" key="2">
    <source>
        <dbReference type="ARBA" id="ARBA00010101"/>
    </source>
</evidence>
<dbReference type="InterPro" id="IPR041723">
    <property type="entry name" value="CCT"/>
</dbReference>
<organism evidence="14 15">
    <name type="scientific">Catenaria anguillulae PL171</name>
    <dbReference type="NCBI Taxonomy" id="765915"/>
    <lineage>
        <taxon>Eukaryota</taxon>
        <taxon>Fungi</taxon>
        <taxon>Fungi incertae sedis</taxon>
        <taxon>Blastocladiomycota</taxon>
        <taxon>Blastocladiomycetes</taxon>
        <taxon>Blastocladiales</taxon>
        <taxon>Catenariaceae</taxon>
        <taxon>Catenaria</taxon>
    </lineage>
</organism>
<keyword evidence="7" id="KW-0594">Phospholipid biosynthesis</keyword>
<feature type="region of interest" description="Disordered" evidence="12">
    <location>
        <begin position="1"/>
        <end position="22"/>
    </location>
</feature>
<dbReference type="InterPro" id="IPR004821">
    <property type="entry name" value="Cyt_trans-like"/>
</dbReference>
<dbReference type="EMBL" id="MCFL01000029">
    <property type="protein sequence ID" value="ORZ34316.1"/>
    <property type="molecule type" value="Genomic_DNA"/>
</dbReference>
<dbReference type="STRING" id="765915.A0A1Y2HIB6"/>
<evidence type="ECO:0000256" key="3">
    <source>
        <dbReference type="ARBA" id="ARBA00022516"/>
    </source>
</evidence>
<dbReference type="CDD" id="cd02173">
    <property type="entry name" value="ECT"/>
    <property type="match status" value="1"/>
</dbReference>
<dbReference type="AlphaFoldDB" id="A0A1Y2HIB6"/>
<evidence type="ECO:0000256" key="10">
    <source>
        <dbReference type="ARBA" id="ARBA00024221"/>
    </source>
</evidence>
<dbReference type="Proteomes" id="UP000193411">
    <property type="component" value="Unassembled WGS sequence"/>
</dbReference>
<evidence type="ECO:0000313" key="15">
    <source>
        <dbReference type="Proteomes" id="UP000193411"/>
    </source>
</evidence>
<dbReference type="PANTHER" id="PTHR45780:SF2">
    <property type="entry name" value="ETHANOLAMINE-PHOSPHATE CYTIDYLYLTRANSFERASE"/>
    <property type="match status" value="1"/>
</dbReference>
<protein>
    <recommendedName>
        <fullName evidence="10">ethanolamine-phosphate cytidylyltransferase</fullName>
        <ecNumber evidence="10">2.7.7.14</ecNumber>
    </recommendedName>
    <alternativeName>
        <fullName evidence="11">CTP:phosphoethanolamine cytidylyltransferase</fullName>
    </alternativeName>
</protein>
<evidence type="ECO:0000313" key="14">
    <source>
        <dbReference type="EMBL" id="ORZ34316.1"/>
    </source>
</evidence>
<reference evidence="14 15" key="1">
    <citation type="submission" date="2016-07" db="EMBL/GenBank/DDBJ databases">
        <title>Pervasive Adenine N6-methylation of Active Genes in Fungi.</title>
        <authorList>
            <consortium name="DOE Joint Genome Institute"/>
            <person name="Mondo S.J."/>
            <person name="Dannebaum R.O."/>
            <person name="Kuo R.C."/>
            <person name="Labutti K."/>
            <person name="Haridas S."/>
            <person name="Kuo A."/>
            <person name="Salamov A."/>
            <person name="Ahrendt S.R."/>
            <person name="Lipzen A."/>
            <person name="Sullivan W."/>
            <person name="Andreopoulos W.B."/>
            <person name="Clum A."/>
            <person name="Lindquist E."/>
            <person name="Daum C."/>
            <person name="Ramamoorthy G.K."/>
            <person name="Gryganskyi A."/>
            <person name="Culley D."/>
            <person name="Magnuson J.K."/>
            <person name="James T.Y."/>
            <person name="O'Malley M.A."/>
            <person name="Stajich J.E."/>
            <person name="Spatafora J.W."/>
            <person name="Visel A."/>
            <person name="Grigoriev I.V."/>
        </authorList>
    </citation>
    <scope>NUCLEOTIDE SEQUENCE [LARGE SCALE GENOMIC DNA]</scope>
    <source>
        <strain evidence="14 15">PL171</strain>
    </source>
</reference>
<proteinExistence type="inferred from homology"/>
<keyword evidence="6" id="KW-0443">Lipid metabolism</keyword>
<comment type="pathway">
    <text evidence="9">Phospholipid metabolism; phosphatidylethanolamine biosynthesis; phosphatidylethanolamine from ethanolamine: step 2/3.</text>
</comment>
<name>A0A1Y2HIB6_9FUNG</name>
<comment type="similarity">
    <text evidence="2">Belongs to the cytidylyltransferase family.</text>
</comment>
<dbReference type="PANTHER" id="PTHR45780">
    <property type="entry name" value="ETHANOLAMINE-PHOSPHATE CYTIDYLYLTRANSFERASE"/>
    <property type="match status" value="1"/>
</dbReference>
<evidence type="ECO:0000256" key="11">
    <source>
        <dbReference type="ARBA" id="ARBA00031473"/>
    </source>
</evidence>
<evidence type="ECO:0000259" key="13">
    <source>
        <dbReference type="Pfam" id="PF01467"/>
    </source>
</evidence>